<evidence type="ECO:0000313" key="2">
    <source>
        <dbReference type="Proteomes" id="UP000539350"/>
    </source>
</evidence>
<protein>
    <submittedName>
        <fullName evidence="1">Uncharacterized protein</fullName>
    </submittedName>
</protein>
<dbReference type="RefSeq" id="WP_182168513.1">
    <property type="nucleotide sequence ID" value="NZ_JACFXU010000010.1"/>
</dbReference>
<dbReference type="AlphaFoldDB" id="A0A7W2YI48"/>
<gene>
    <name evidence="1" type="ORF">H2508_00760</name>
</gene>
<reference evidence="1 2" key="1">
    <citation type="submission" date="2020-07" db="EMBL/GenBank/DDBJ databases">
        <title>Halieaceae bacterium, F7430, whole genome shotgun sequencing project.</title>
        <authorList>
            <person name="Jiang S."/>
            <person name="Liu Z.W."/>
            <person name="Du Z.J."/>
        </authorList>
    </citation>
    <scope>NUCLEOTIDE SEQUENCE [LARGE SCALE GENOMIC DNA]</scope>
    <source>
        <strain evidence="1 2">F7430</strain>
    </source>
</reference>
<sequence>MVILLAELERRWLRLFQHLQQGLDAPPAQRLRIEGLMEAAALLEPGCEERLQQAMAVVYRQVNERALEQDFGEDWADFYPFPQIPAVAQRALVYPSTAD</sequence>
<name>A0A7W2YI48_9GAMM</name>
<proteinExistence type="predicted"/>
<organism evidence="1 2">
    <name type="scientific">Sediminihaliea albiluteola</name>
    <dbReference type="NCBI Taxonomy" id="2758564"/>
    <lineage>
        <taxon>Bacteria</taxon>
        <taxon>Pseudomonadati</taxon>
        <taxon>Pseudomonadota</taxon>
        <taxon>Gammaproteobacteria</taxon>
        <taxon>Cellvibrionales</taxon>
        <taxon>Halieaceae</taxon>
        <taxon>Sediminihaliea</taxon>
    </lineage>
</organism>
<comment type="caution">
    <text evidence="1">The sequence shown here is derived from an EMBL/GenBank/DDBJ whole genome shotgun (WGS) entry which is preliminary data.</text>
</comment>
<accession>A0A7W2YI48</accession>
<dbReference type="EMBL" id="JACFXU010000010">
    <property type="protein sequence ID" value="MBA6411650.1"/>
    <property type="molecule type" value="Genomic_DNA"/>
</dbReference>
<evidence type="ECO:0000313" key="1">
    <source>
        <dbReference type="EMBL" id="MBA6411650.1"/>
    </source>
</evidence>
<keyword evidence="2" id="KW-1185">Reference proteome</keyword>
<dbReference type="Proteomes" id="UP000539350">
    <property type="component" value="Unassembled WGS sequence"/>
</dbReference>